<dbReference type="SUPFAM" id="SSF55874">
    <property type="entry name" value="ATPase domain of HSP90 chaperone/DNA topoisomerase II/histidine kinase"/>
    <property type="match status" value="1"/>
</dbReference>
<keyword evidence="7" id="KW-0902">Two-component regulatory system</keyword>
<dbReference type="PANTHER" id="PTHR45453">
    <property type="entry name" value="PHOSPHATE REGULON SENSOR PROTEIN PHOR"/>
    <property type="match status" value="1"/>
</dbReference>
<feature type="domain" description="Histidine kinase" evidence="8">
    <location>
        <begin position="1"/>
        <end position="200"/>
    </location>
</feature>
<dbReference type="Pfam" id="PF02518">
    <property type="entry name" value="HATPase_c"/>
    <property type="match status" value="1"/>
</dbReference>
<dbReference type="SMART" id="SM00387">
    <property type="entry name" value="HATPase_c"/>
    <property type="match status" value="1"/>
</dbReference>
<comment type="subcellular location">
    <subcellularLocation>
        <location evidence="2">Membrane</location>
    </subcellularLocation>
</comment>
<evidence type="ECO:0000259" key="8">
    <source>
        <dbReference type="PROSITE" id="PS50109"/>
    </source>
</evidence>
<keyword evidence="6 9" id="KW-0418">Kinase</keyword>
<dbReference type="Gene3D" id="3.30.565.10">
    <property type="entry name" value="Histidine kinase-like ATPase, C-terminal domain"/>
    <property type="match status" value="1"/>
</dbReference>
<dbReference type="GO" id="GO:0000155">
    <property type="term" value="F:phosphorelay sensor kinase activity"/>
    <property type="evidence" value="ECO:0007669"/>
    <property type="project" value="TreeGrafter"/>
</dbReference>
<evidence type="ECO:0000313" key="9">
    <source>
        <dbReference type="EMBL" id="HIZ21659.1"/>
    </source>
</evidence>
<comment type="caution">
    <text evidence="9">The sequence shown here is derived from an EMBL/GenBank/DDBJ whole genome shotgun (WGS) entry which is preliminary data.</text>
</comment>
<organism evidence="9 10">
    <name type="scientific">Candidatus Blautia faecigallinarum</name>
    <dbReference type="NCBI Taxonomy" id="2838488"/>
    <lineage>
        <taxon>Bacteria</taxon>
        <taxon>Bacillati</taxon>
        <taxon>Bacillota</taxon>
        <taxon>Clostridia</taxon>
        <taxon>Lachnospirales</taxon>
        <taxon>Lachnospiraceae</taxon>
        <taxon>Blautia</taxon>
    </lineage>
</organism>
<dbReference type="InterPro" id="IPR050351">
    <property type="entry name" value="BphY/WalK/GraS-like"/>
</dbReference>
<name>A0A9D2ISM3_9FIRM</name>
<protein>
    <recommendedName>
        <fullName evidence="3">histidine kinase</fullName>
        <ecNumber evidence="3">2.7.13.3</ecNumber>
    </recommendedName>
</protein>
<dbReference type="EMBL" id="DXBU01000029">
    <property type="protein sequence ID" value="HIZ21659.1"/>
    <property type="molecule type" value="Genomic_DNA"/>
</dbReference>
<accession>A0A9D2ISM3</accession>
<evidence type="ECO:0000256" key="3">
    <source>
        <dbReference type="ARBA" id="ARBA00012438"/>
    </source>
</evidence>
<dbReference type="InterPro" id="IPR004358">
    <property type="entry name" value="Sig_transdc_His_kin-like_C"/>
</dbReference>
<evidence type="ECO:0000256" key="2">
    <source>
        <dbReference type="ARBA" id="ARBA00004370"/>
    </source>
</evidence>
<dbReference type="Proteomes" id="UP000824041">
    <property type="component" value="Unassembled WGS sequence"/>
</dbReference>
<sequence>MANLDILQAELGENEWLEDIRAEGERMNALVRQLVALTQMDEDGNQIPAEPFPISETISDVASEFKALAEKKGLSLYTYIQQDIEYVGNEASIRRLVSILLDNAVKYCDPAGEIRLMLSRKRKLVITVENSCADVGKMKLDRLFDRFYRADKARSYDGGFGIGLSIAKAVVHRHGGDISAYRKEDRYIGIKVTLKQQLNEGIK</sequence>
<proteinExistence type="predicted"/>
<evidence type="ECO:0000256" key="1">
    <source>
        <dbReference type="ARBA" id="ARBA00000085"/>
    </source>
</evidence>
<dbReference type="PROSITE" id="PS50109">
    <property type="entry name" value="HIS_KIN"/>
    <property type="match status" value="1"/>
</dbReference>
<evidence type="ECO:0000313" key="10">
    <source>
        <dbReference type="Proteomes" id="UP000824041"/>
    </source>
</evidence>
<dbReference type="GO" id="GO:0016036">
    <property type="term" value="P:cellular response to phosphate starvation"/>
    <property type="evidence" value="ECO:0007669"/>
    <property type="project" value="TreeGrafter"/>
</dbReference>
<dbReference type="PANTHER" id="PTHR45453:SF1">
    <property type="entry name" value="PHOSPHATE REGULON SENSOR PROTEIN PHOR"/>
    <property type="match status" value="1"/>
</dbReference>
<reference evidence="9" key="1">
    <citation type="journal article" date="2021" name="PeerJ">
        <title>Extensive microbial diversity within the chicken gut microbiome revealed by metagenomics and culture.</title>
        <authorList>
            <person name="Gilroy R."/>
            <person name="Ravi A."/>
            <person name="Getino M."/>
            <person name="Pursley I."/>
            <person name="Horton D.L."/>
            <person name="Alikhan N.F."/>
            <person name="Baker D."/>
            <person name="Gharbi K."/>
            <person name="Hall N."/>
            <person name="Watson M."/>
            <person name="Adriaenssens E.M."/>
            <person name="Foster-Nyarko E."/>
            <person name="Jarju S."/>
            <person name="Secka A."/>
            <person name="Antonio M."/>
            <person name="Oren A."/>
            <person name="Chaudhuri R.R."/>
            <person name="La Ragione R."/>
            <person name="Hildebrand F."/>
            <person name="Pallen M.J."/>
        </authorList>
    </citation>
    <scope>NUCLEOTIDE SEQUENCE</scope>
    <source>
        <strain evidence="9">14324</strain>
    </source>
</reference>
<dbReference type="GO" id="GO:0004721">
    <property type="term" value="F:phosphoprotein phosphatase activity"/>
    <property type="evidence" value="ECO:0007669"/>
    <property type="project" value="TreeGrafter"/>
</dbReference>
<keyword evidence="5" id="KW-0808">Transferase</keyword>
<dbReference type="InterPro" id="IPR005467">
    <property type="entry name" value="His_kinase_dom"/>
</dbReference>
<evidence type="ECO:0000256" key="7">
    <source>
        <dbReference type="ARBA" id="ARBA00023012"/>
    </source>
</evidence>
<dbReference type="InterPro" id="IPR036890">
    <property type="entry name" value="HATPase_C_sf"/>
</dbReference>
<comment type="catalytic activity">
    <reaction evidence="1">
        <text>ATP + protein L-histidine = ADP + protein N-phospho-L-histidine.</text>
        <dbReference type="EC" id="2.7.13.3"/>
    </reaction>
</comment>
<evidence type="ECO:0000256" key="6">
    <source>
        <dbReference type="ARBA" id="ARBA00022777"/>
    </source>
</evidence>
<evidence type="ECO:0000256" key="4">
    <source>
        <dbReference type="ARBA" id="ARBA00022553"/>
    </source>
</evidence>
<dbReference type="GO" id="GO:0005886">
    <property type="term" value="C:plasma membrane"/>
    <property type="evidence" value="ECO:0007669"/>
    <property type="project" value="TreeGrafter"/>
</dbReference>
<reference evidence="9" key="2">
    <citation type="submission" date="2021-04" db="EMBL/GenBank/DDBJ databases">
        <authorList>
            <person name="Gilroy R."/>
        </authorList>
    </citation>
    <scope>NUCLEOTIDE SEQUENCE</scope>
    <source>
        <strain evidence="9">14324</strain>
    </source>
</reference>
<dbReference type="InterPro" id="IPR003594">
    <property type="entry name" value="HATPase_dom"/>
</dbReference>
<keyword evidence="4" id="KW-0597">Phosphoprotein</keyword>
<evidence type="ECO:0000256" key="5">
    <source>
        <dbReference type="ARBA" id="ARBA00022679"/>
    </source>
</evidence>
<dbReference type="PRINTS" id="PR00344">
    <property type="entry name" value="BCTRLSENSOR"/>
</dbReference>
<dbReference type="EC" id="2.7.13.3" evidence="3"/>
<gene>
    <name evidence="9" type="ORF">IAA21_02520</name>
</gene>
<dbReference type="AlphaFoldDB" id="A0A9D2ISM3"/>